<accession>A0A2N0VH11</accession>
<protein>
    <submittedName>
        <fullName evidence="1">Uncharacterized protein</fullName>
    </submittedName>
</protein>
<evidence type="ECO:0000313" key="2">
    <source>
        <dbReference type="Proteomes" id="UP000233398"/>
    </source>
</evidence>
<proteinExistence type="predicted"/>
<keyword evidence="2" id="KW-1185">Reference proteome</keyword>
<name>A0A2N0VH11_9BACT</name>
<dbReference type="RefSeq" id="WP_165779105.1">
    <property type="nucleotide sequence ID" value="NZ_PISP01000002.1"/>
</dbReference>
<sequence>MSNPSQVNLNPKEMNFKGSRFSIAAFLLLIIPLMMGCESPGSVGEGLGPDGSSVSSEEFSVENISSIDANTFSGRLSNSALGYVEDPVYGTLNAVAVLKPSISRADVDTLAEGDTMTLRLVFNSPVYGEEMSVSDFEIYEVAEPWRGNEIRYNQEAAIDFASQVADFQVAEDDTVEVELSSEWVDKFSTYFNSTDANRDSVYVNEFHGLAIVPAETNSKVRFLRHTPQDEDEDPDVTEFRAYSTELNDEDEEVEIVNPISLRDWGSYSVRTDEQEHNSGYVLHNIDQLMELNLDLPTEDLQAENIINASLVFSIDRSEEQMFSNIVRPEVETIRAHSFSSTPSDLISEIFISSPRFGADLNEDEDIFKVDVTQYVLNAAYGDADEGPLYFSVQTVNGIFYSVKLHDDTAPQGKQPRLIITSVE</sequence>
<organism evidence="1 2">
    <name type="scientific">Rhodohalobacter barkolensis</name>
    <dbReference type="NCBI Taxonomy" id="2053187"/>
    <lineage>
        <taxon>Bacteria</taxon>
        <taxon>Pseudomonadati</taxon>
        <taxon>Balneolota</taxon>
        <taxon>Balneolia</taxon>
        <taxon>Balneolales</taxon>
        <taxon>Balneolaceae</taxon>
        <taxon>Rhodohalobacter</taxon>
    </lineage>
</organism>
<gene>
    <name evidence="1" type="ORF">CWD77_07735</name>
</gene>
<reference evidence="1 2" key="1">
    <citation type="submission" date="2017-11" db="EMBL/GenBank/DDBJ databases">
        <title>Rhodohalobacter 15182 sp. nov., isolated from a salt lake.</title>
        <authorList>
            <person name="Han S."/>
        </authorList>
    </citation>
    <scope>NUCLEOTIDE SEQUENCE [LARGE SCALE GENOMIC DNA]</scope>
    <source>
        <strain evidence="1 2">15182</strain>
    </source>
</reference>
<comment type="caution">
    <text evidence="1">The sequence shown here is derived from an EMBL/GenBank/DDBJ whole genome shotgun (WGS) entry which is preliminary data.</text>
</comment>
<evidence type="ECO:0000313" key="1">
    <source>
        <dbReference type="EMBL" id="PKD43454.1"/>
    </source>
</evidence>
<dbReference type="AlphaFoldDB" id="A0A2N0VH11"/>
<dbReference type="Proteomes" id="UP000233398">
    <property type="component" value="Unassembled WGS sequence"/>
</dbReference>
<dbReference type="EMBL" id="PISP01000002">
    <property type="protein sequence ID" value="PKD43454.1"/>
    <property type="molecule type" value="Genomic_DNA"/>
</dbReference>